<keyword evidence="1" id="KW-0812">Transmembrane</keyword>
<dbReference type="InterPro" id="IPR014318">
    <property type="entry name" value="Phageshock_PspG"/>
</dbReference>
<proteinExistence type="predicted"/>
<organism evidence="2">
    <name type="scientific">Vibrio sp. HB236076</name>
    <dbReference type="NCBI Taxonomy" id="3232307"/>
    <lineage>
        <taxon>Bacteria</taxon>
        <taxon>Pseudomonadati</taxon>
        <taxon>Pseudomonadota</taxon>
        <taxon>Gammaproteobacteria</taxon>
        <taxon>Vibrionales</taxon>
        <taxon>Vibrionaceae</taxon>
        <taxon>Vibrio</taxon>
    </lineage>
</organism>
<name>A0AB39HED4_9VIBR</name>
<dbReference type="RefSeq" id="WP_306102097.1">
    <property type="nucleotide sequence ID" value="NZ_CP162601.1"/>
</dbReference>
<protein>
    <submittedName>
        <fullName evidence="2">Envelope stress response protein PspG</fullName>
    </submittedName>
</protein>
<dbReference type="Pfam" id="PF09583">
    <property type="entry name" value="Phageshock_PspG"/>
    <property type="match status" value="1"/>
</dbReference>
<dbReference type="EMBL" id="CP162601">
    <property type="protein sequence ID" value="XDK25438.1"/>
    <property type="molecule type" value="Genomic_DNA"/>
</dbReference>
<feature type="transmembrane region" description="Helical" evidence="1">
    <location>
        <begin position="31"/>
        <end position="60"/>
    </location>
</feature>
<evidence type="ECO:0000313" key="2">
    <source>
        <dbReference type="EMBL" id="XDK25438.1"/>
    </source>
</evidence>
<evidence type="ECO:0000256" key="1">
    <source>
        <dbReference type="SAM" id="Phobius"/>
    </source>
</evidence>
<sequence length="65" mass="7166">MELIFLLAFAAILILTGVTMASVFLAIFIGFVVMMIFGMLGLVIKWLPWLIGIALLVALVQKLTR</sequence>
<dbReference type="KEGG" id="vih:AB0763_01965"/>
<dbReference type="AlphaFoldDB" id="A0AB39HED4"/>
<accession>A0AB39HED4</accession>
<gene>
    <name evidence="2" type="ORF">AB0763_01965</name>
</gene>
<keyword evidence="1" id="KW-0472">Membrane</keyword>
<reference evidence="2" key="1">
    <citation type="submission" date="2024-07" db="EMBL/GenBank/DDBJ databases">
        <title>Genome Analysis of a Potential Novel Vibrio Species Secreting pH- and Thermo-stable Alginate Lyase and its Application in Producing Alginate Oligosaccharides.</title>
        <authorList>
            <person name="Huang H."/>
            <person name="Bao K."/>
        </authorList>
    </citation>
    <scope>NUCLEOTIDE SEQUENCE</scope>
    <source>
        <strain evidence="2">HB236076</strain>
    </source>
</reference>
<keyword evidence="1" id="KW-1133">Transmembrane helix</keyword>